<keyword evidence="3" id="KW-1185">Reference proteome</keyword>
<dbReference type="InterPro" id="IPR025659">
    <property type="entry name" value="Tubby-like_C"/>
</dbReference>
<evidence type="ECO:0000256" key="1">
    <source>
        <dbReference type="SAM" id="MobiDB-lite"/>
    </source>
</evidence>
<dbReference type="AlphaFoldDB" id="A0A445FT51"/>
<gene>
    <name evidence="2" type="ORF">D0Y65_048492</name>
</gene>
<reference evidence="2 3" key="1">
    <citation type="submission" date="2018-09" db="EMBL/GenBank/DDBJ databases">
        <title>A high-quality reference genome of wild soybean provides a powerful tool to mine soybean genomes.</title>
        <authorList>
            <person name="Xie M."/>
            <person name="Chung C.Y.L."/>
            <person name="Li M.-W."/>
            <person name="Wong F.-L."/>
            <person name="Chan T.-F."/>
            <person name="Lam H.-M."/>
        </authorList>
    </citation>
    <scope>NUCLEOTIDE SEQUENCE [LARGE SCALE GENOMIC DNA]</scope>
    <source>
        <strain evidence="3">cv. W05</strain>
        <tissue evidence="2">Hypocotyl of etiolated seedlings</tissue>
    </source>
</reference>
<feature type="region of interest" description="Disordered" evidence="1">
    <location>
        <begin position="26"/>
        <end position="49"/>
    </location>
</feature>
<evidence type="ECO:0000313" key="3">
    <source>
        <dbReference type="Proteomes" id="UP000289340"/>
    </source>
</evidence>
<organism evidence="2 3">
    <name type="scientific">Glycine soja</name>
    <name type="common">Wild soybean</name>
    <dbReference type="NCBI Taxonomy" id="3848"/>
    <lineage>
        <taxon>Eukaryota</taxon>
        <taxon>Viridiplantae</taxon>
        <taxon>Streptophyta</taxon>
        <taxon>Embryophyta</taxon>
        <taxon>Tracheophyta</taxon>
        <taxon>Spermatophyta</taxon>
        <taxon>Magnoliopsida</taxon>
        <taxon>eudicotyledons</taxon>
        <taxon>Gunneridae</taxon>
        <taxon>Pentapetalae</taxon>
        <taxon>rosids</taxon>
        <taxon>fabids</taxon>
        <taxon>Fabales</taxon>
        <taxon>Fabaceae</taxon>
        <taxon>Papilionoideae</taxon>
        <taxon>50 kb inversion clade</taxon>
        <taxon>NPAAA clade</taxon>
        <taxon>indigoferoid/millettioid clade</taxon>
        <taxon>Phaseoleae</taxon>
        <taxon>Glycine</taxon>
        <taxon>Glycine subgen. Soja</taxon>
    </lineage>
</organism>
<dbReference type="EMBL" id="QZWG01000018">
    <property type="protein sequence ID" value="RZB52087.1"/>
    <property type="molecule type" value="Genomic_DNA"/>
</dbReference>
<protein>
    <submittedName>
        <fullName evidence="2">Uncharacterized protein</fullName>
    </submittedName>
</protein>
<evidence type="ECO:0000313" key="2">
    <source>
        <dbReference type="EMBL" id="RZB52087.1"/>
    </source>
</evidence>
<sequence length="152" mass="16643">MRMEGREGFNSGVTVIGAEAPSAYHMAPRSEAPSQVPPPVPKATAGAIGVSPPGPREHVLQCFIRRNGVSKAYYMFLCLSSALVADDGKFITITLSQHFKHLQSASAASLPQLLANDAYLNRSHHHTKTIFIIWRTYQLVISPSQLERVETT</sequence>
<dbReference type="SUPFAM" id="SSF54518">
    <property type="entry name" value="Tubby C-terminal domain-like"/>
    <property type="match status" value="1"/>
</dbReference>
<dbReference type="Proteomes" id="UP000289340">
    <property type="component" value="Chromosome 18"/>
</dbReference>
<proteinExistence type="predicted"/>
<name>A0A445FT51_GLYSO</name>
<accession>A0A445FT51</accession>
<comment type="caution">
    <text evidence="2">The sequence shown here is derived from an EMBL/GenBank/DDBJ whole genome shotgun (WGS) entry which is preliminary data.</text>
</comment>